<dbReference type="Pfam" id="PF14716">
    <property type="entry name" value="HHH_8"/>
    <property type="match status" value="1"/>
</dbReference>
<sequence>MPDAAVMLEHSDASENTRIAERLRRYADLLERQGVDGYRVRAYRAAASEVDALSEPLSDHLHRGGVEGLIRLRGIGRGIAAAIVEMLTTGTWRHLDRLEGELAPERLFATIPSIGAVLAKRLAQMLEHHTLEHLAADLRSGEADFPGIGPRRRAAILSVLDQHQARHPSIPSLYTRSLPEPPVWLLLATDALYRRKASAGTLRRIAPRRYNPTGEAWLPILETRLDGWNLKALYSNTARARRFDRVLDWVVISFHRDHGRERHCTVVTETHGALAGQRVIRGREEECRAHYKTTLAEQST</sequence>
<reference evidence="2 3" key="1">
    <citation type="submission" date="2023-01" db="EMBL/GenBank/DDBJ databases">
        <title>Complete genome sequence of Roseicyclus marinus strain Dej080120_10.</title>
        <authorList>
            <person name="Ueki S."/>
            <person name="Maruyama F."/>
        </authorList>
    </citation>
    <scope>NUCLEOTIDE SEQUENCE [LARGE SCALE GENOMIC DNA]</scope>
    <source>
        <strain evidence="2 3">Dej080120_10</strain>
    </source>
</reference>
<dbReference type="GO" id="GO:0003887">
    <property type="term" value="F:DNA-directed DNA polymerase activity"/>
    <property type="evidence" value="ECO:0007669"/>
    <property type="project" value="InterPro"/>
</dbReference>
<protein>
    <submittedName>
        <fullName evidence="2">DNA polymerase III</fullName>
    </submittedName>
</protein>
<dbReference type="PANTHER" id="PTHR11276">
    <property type="entry name" value="DNA POLYMERASE TYPE-X FAMILY MEMBER"/>
    <property type="match status" value="1"/>
</dbReference>
<feature type="domain" description="Crossover junction endonuclease MUS81-like HHH" evidence="1">
    <location>
        <begin position="15"/>
        <end position="91"/>
    </location>
</feature>
<evidence type="ECO:0000259" key="1">
    <source>
        <dbReference type="Pfam" id="PF14716"/>
    </source>
</evidence>
<evidence type="ECO:0000313" key="3">
    <source>
        <dbReference type="Proteomes" id="UP001337723"/>
    </source>
</evidence>
<dbReference type="AlphaFoldDB" id="A0AA48H4R2"/>
<dbReference type="InterPro" id="IPR027421">
    <property type="entry name" value="DNA_pol_lamdba_lyase_dom_sf"/>
</dbReference>
<dbReference type="GO" id="GO:0003677">
    <property type="term" value="F:DNA binding"/>
    <property type="evidence" value="ECO:0007669"/>
    <property type="project" value="InterPro"/>
</dbReference>
<dbReference type="KEGG" id="rmai:MACH21_26860"/>
<dbReference type="RefSeq" id="WP_338272468.1">
    <property type="nucleotide sequence ID" value="NZ_AP027266.1"/>
</dbReference>
<dbReference type="PANTHER" id="PTHR11276:SF28">
    <property type="entry name" value="DNA POLYMERASE LAMBDA"/>
    <property type="match status" value="1"/>
</dbReference>
<dbReference type="Proteomes" id="UP001337723">
    <property type="component" value="Chromosome"/>
</dbReference>
<proteinExistence type="predicted"/>
<dbReference type="Gene3D" id="1.10.150.110">
    <property type="entry name" value="DNA polymerase beta, N-terminal domain-like"/>
    <property type="match status" value="1"/>
</dbReference>
<dbReference type="SUPFAM" id="SSF47802">
    <property type="entry name" value="DNA polymerase beta, N-terminal domain-like"/>
    <property type="match status" value="1"/>
</dbReference>
<dbReference type="EMBL" id="AP027266">
    <property type="protein sequence ID" value="BDW86509.1"/>
    <property type="molecule type" value="Genomic_DNA"/>
</dbReference>
<dbReference type="InterPro" id="IPR010996">
    <property type="entry name" value="HHH_MUS81"/>
</dbReference>
<dbReference type="InterPro" id="IPR022312">
    <property type="entry name" value="DNA_pol_X"/>
</dbReference>
<dbReference type="GO" id="GO:0006281">
    <property type="term" value="P:DNA repair"/>
    <property type="evidence" value="ECO:0007669"/>
    <property type="project" value="InterPro"/>
</dbReference>
<organism evidence="2 3">
    <name type="scientific">Roseicyclus marinus</name>
    <dbReference type="NCBI Taxonomy" id="2161673"/>
    <lineage>
        <taxon>Bacteria</taxon>
        <taxon>Pseudomonadati</taxon>
        <taxon>Pseudomonadota</taxon>
        <taxon>Alphaproteobacteria</taxon>
        <taxon>Rhodobacterales</taxon>
        <taxon>Roseobacteraceae</taxon>
        <taxon>Roseicyclus</taxon>
    </lineage>
</organism>
<keyword evidence="3" id="KW-1185">Reference proteome</keyword>
<name>A0AA48H4R2_9RHOB</name>
<gene>
    <name evidence="2" type="primary">POL4</name>
    <name evidence="2" type="ORF">MACH21_26860</name>
</gene>
<evidence type="ECO:0000313" key="2">
    <source>
        <dbReference type="EMBL" id="BDW86509.1"/>
    </source>
</evidence>
<accession>A0AA48H4R2</accession>